<keyword evidence="1" id="KW-0472">Membrane</keyword>
<evidence type="ECO:0000256" key="1">
    <source>
        <dbReference type="SAM" id="Phobius"/>
    </source>
</evidence>
<sequence>MNEFIQVIILLQIVFLIGLIYTLRIEFILNEYDKKVKRFAILQISGGLMLIVGISGYVLTTYLNLFSINSLIFVFLTYLGAVATVMPYNSSSLLAIDKEFAVQLIVMVIFIIYSFIAHMPYADILLGAIGIVIISLIRSLLLIHILSIFLRTLLRLASWLVIIQTWINPFIPETPITCKQFLALFVYFVSLLIWQYSTVRIYNCIRGWM</sequence>
<feature type="transmembrane region" description="Helical" evidence="1">
    <location>
        <begin position="65"/>
        <end position="88"/>
    </location>
</feature>
<gene>
    <name evidence="2" type="ORF">K1720_09200</name>
</gene>
<evidence type="ECO:0000313" key="3">
    <source>
        <dbReference type="Proteomes" id="UP001056425"/>
    </source>
</evidence>
<keyword evidence="1" id="KW-1133">Transmembrane helix</keyword>
<organism evidence="2 3">
    <name type="scientific">Thermococcus argininiproducens</name>
    <dbReference type="NCBI Taxonomy" id="2866384"/>
    <lineage>
        <taxon>Archaea</taxon>
        <taxon>Methanobacteriati</taxon>
        <taxon>Methanobacteriota</taxon>
        <taxon>Thermococci</taxon>
        <taxon>Thermococcales</taxon>
        <taxon>Thermococcaceae</taxon>
        <taxon>Thermococcus</taxon>
    </lineage>
</organism>
<feature type="transmembrane region" description="Helical" evidence="1">
    <location>
        <begin position="100"/>
        <end position="118"/>
    </location>
</feature>
<dbReference type="KEGG" id="thei:K1720_09200"/>
<protein>
    <submittedName>
        <fullName evidence="2">Uncharacterized protein</fullName>
    </submittedName>
</protein>
<dbReference type="Proteomes" id="UP001056425">
    <property type="component" value="Chromosome"/>
</dbReference>
<reference evidence="2 3" key="1">
    <citation type="submission" date="2021-08" db="EMBL/GenBank/DDBJ databases">
        <title>Thermococcus onnuriiensis IOH2.</title>
        <authorList>
            <person name="Park Y.-J."/>
        </authorList>
    </citation>
    <scope>NUCLEOTIDE SEQUENCE [LARGE SCALE GENOMIC DNA]</scope>
    <source>
        <strain evidence="2 3">IOH2</strain>
    </source>
</reference>
<dbReference type="RefSeq" id="WP_251948829.1">
    <property type="nucleotide sequence ID" value="NZ_CP080572.1"/>
</dbReference>
<keyword evidence="3" id="KW-1185">Reference proteome</keyword>
<feature type="transmembrane region" description="Helical" evidence="1">
    <location>
        <begin position="6"/>
        <end position="27"/>
    </location>
</feature>
<keyword evidence="1" id="KW-0812">Transmembrane</keyword>
<evidence type="ECO:0000313" key="2">
    <source>
        <dbReference type="EMBL" id="USG99663.1"/>
    </source>
</evidence>
<name>A0A9E7SC72_9EURY</name>
<dbReference type="EMBL" id="CP080572">
    <property type="protein sequence ID" value="USG99663.1"/>
    <property type="molecule type" value="Genomic_DNA"/>
</dbReference>
<accession>A0A9E7SC72</accession>
<dbReference type="AlphaFoldDB" id="A0A9E7SC72"/>
<dbReference type="GeneID" id="72778522"/>
<feature type="transmembrane region" description="Helical" evidence="1">
    <location>
        <begin position="39"/>
        <end position="59"/>
    </location>
</feature>
<feature type="transmembrane region" description="Helical" evidence="1">
    <location>
        <begin position="124"/>
        <end position="146"/>
    </location>
</feature>
<feature type="transmembrane region" description="Helical" evidence="1">
    <location>
        <begin position="183"/>
        <end position="202"/>
    </location>
</feature>
<proteinExistence type="predicted"/>